<reference evidence="1 2" key="1">
    <citation type="journal article" date="2021" name="BMC Genomics">
        <title>Datura genome reveals duplications of psychoactive alkaloid biosynthetic genes and high mutation rate following tissue culture.</title>
        <authorList>
            <person name="Rajewski A."/>
            <person name="Carter-House D."/>
            <person name="Stajich J."/>
            <person name="Litt A."/>
        </authorList>
    </citation>
    <scope>NUCLEOTIDE SEQUENCE [LARGE SCALE GENOMIC DNA]</scope>
    <source>
        <strain evidence="1">AR-01</strain>
    </source>
</reference>
<name>A0ABS8SL45_DATST</name>
<comment type="caution">
    <text evidence="1">The sequence shown here is derived from an EMBL/GenBank/DDBJ whole genome shotgun (WGS) entry which is preliminary data.</text>
</comment>
<organism evidence="1 2">
    <name type="scientific">Datura stramonium</name>
    <name type="common">Jimsonweed</name>
    <name type="synonym">Common thornapple</name>
    <dbReference type="NCBI Taxonomy" id="4076"/>
    <lineage>
        <taxon>Eukaryota</taxon>
        <taxon>Viridiplantae</taxon>
        <taxon>Streptophyta</taxon>
        <taxon>Embryophyta</taxon>
        <taxon>Tracheophyta</taxon>
        <taxon>Spermatophyta</taxon>
        <taxon>Magnoliopsida</taxon>
        <taxon>eudicotyledons</taxon>
        <taxon>Gunneridae</taxon>
        <taxon>Pentapetalae</taxon>
        <taxon>asterids</taxon>
        <taxon>lamiids</taxon>
        <taxon>Solanales</taxon>
        <taxon>Solanaceae</taxon>
        <taxon>Solanoideae</taxon>
        <taxon>Datureae</taxon>
        <taxon>Datura</taxon>
    </lineage>
</organism>
<evidence type="ECO:0000313" key="2">
    <source>
        <dbReference type="Proteomes" id="UP000823775"/>
    </source>
</evidence>
<evidence type="ECO:0008006" key="3">
    <source>
        <dbReference type="Google" id="ProtNLM"/>
    </source>
</evidence>
<accession>A0ABS8SL45</accession>
<sequence length="105" mass="12308">MEVKRFKVLKEDRGENENVMVQHIYREGNTLADYFANLVVHFVGTVKYNTNQEVLAEGKKIIIMEKNQIPNLRIRQYQNKRGIEINNNTINDARWTGAQDIEKNS</sequence>
<evidence type="ECO:0000313" key="1">
    <source>
        <dbReference type="EMBL" id="MCD7459576.1"/>
    </source>
</evidence>
<dbReference type="EMBL" id="JACEIK010000596">
    <property type="protein sequence ID" value="MCD7459576.1"/>
    <property type="molecule type" value="Genomic_DNA"/>
</dbReference>
<proteinExistence type="predicted"/>
<dbReference type="Proteomes" id="UP000823775">
    <property type="component" value="Unassembled WGS sequence"/>
</dbReference>
<protein>
    <recommendedName>
        <fullName evidence="3">RNase H type-1 domain-containing protein</fullName>
    </recommendedName>
</protein>
<keyword evidence="2" id="KW-1185">Reference proteome</keyword>
<gene>
    <name evidence="1" type="ORF">HAX54_041345</name>
</gene>